<proteinExistence type="predicted"/>
<dbReference type="EMBL" id="BAAAGA010000003">
    <property type="protein sequence ID" value="GAA0620564.1"/>
    <property type="molecule type" value="Genomic_DNA"/>
</dbReference>
<evidence type="ECO:0008006" key="3">
    <source>
        <dbReference type="Google" id="ProtNLM"/>
    </source>
</evidence>
<organism evidence="1 2">
    <name type="scientific">Brevundimonas kwangchunensis</name>
    <dbReference type="NCBI Taxonomy" id="322163"/>
    <lineage>
        <taxon>Bacteria</taxon>
        <taxon>Pseudomonadati</taxon>
        <taxon>Pseudomonadota</taxon>
        <taxon>Alphaproteobacteria</taxon>
        <taxon>Caulobacterales</taxon>
        <taxon>Caulobacteraceae</taxon>
        <taxon>Brevundimonas</taxon>
    </lineage>
</organism>
<dbReference type="Proteomes" id="UP001501352">
    <property type="component" value="Unassembled WGS sequence"/>
</dbReference>
<dbReference type="Gene3D" id="2.60.40.10">
    <property type="entry name" value="Immunoglobulins"/>
    <property type="match status" value="1"/>
</dbReference>
<accession>A0ABN1GV68</accession>
<dbReference type="SUPFAM" id="SSF49354">
    <property type="entry name" value="PapD-like"/>
    <property type="match status" value="1"/>
</dbReference>
<gene>
    <name evidence="1" type="ORF">GCM10009422_15290</name>
</gene>
<sequence>MFPVHHDPVHSKGFNGRIGKRAYRARRPLRWMNAMLARFLLPVLVFLSLAGTAGAQVGADLNISPKRVVFGPGERTATVYIFNQGDQQATYSVELVDRIMLADGQIVAASDHADMTVASASDLVQYTPRRITLQPRESQAIRVRARPGDGGEHRTHLTVTALPSETAGFTVEQAAQPGADEVAVQVVALFSVSIPVIVRDSAADARATIENVAVRREEGGQLVSLDLLRQGANSVYGDLEIRAGSTPDAPLVAAVRGIAVYPEIERRTVVTALPATLTAGQAVTLVYRDDDANPGEILATATLVAP</sequence>
<dbReference type="InterPro" id="IPR013783">
    <property type="entry name" value="Ig-like_fold"/>
</dbReference>
<comment type="caution">
    <text evidence="1">The sequence shown here is derived from an EMBL/GenBank/DDBJ whole genome shotgun (WGS) entry which is preliminary data.</text>
</comment>
<protein>
    <recommendedName>
        <fullName evidence="3">Molecular chaperone</fullName>
    </recommendedName>
</protein>
<evidence type="ECO:0000313" key="2">
    <source>
        <dbReference type="Proteomes" id="UP001501352"/>
    </source>
</evidence>
<dbReference type="InterPro" id="IPR008962">
    <property type="entry name" value="PapD-like_sf"/>
</dbReference>
<evidence type="ECO:0000313" key="1">
    <source>
        <dbReference type="EMBL" id="GAA0620564.1"/>
    </source>
</evidence>
<name>A0ABN1GV68_9CAUL</name>
<keyword evidence="2" id="KW-1185">Reference proteome</keyword>
<reference evidence="1 2" key="1">
    <citation type="journal article" date="2019" name="Int. J. Syst. Evol. Microbiol.">
        <title>The Global Catalogue of Microorganisms (GCM) 10K type strain sequencing project: providing services to taxonomists for standard genome sequencing and annotation.</title>
        <authorList>
            <consortium name="The Broad Institute Genomics Platform"/>
            <consortium name="The Broad Institute Genome Sequencing Center for Infectious Disease"/>
            <person name="Wu L."/>
            <person name="Ma J."/>
        </authorList>
    </citation>
    <scope>NUCLEOTIDE SEQUENCE [LARGE SCALE GENOMIC DNA]</scope>
    <source>
        <strain evidence="1 2">JCM 12928</strain>
    </source>
</reference>